<reference evidence="2" key="2">
    <citation type="submission" date="2013-09" db="EMBL/GenBank/DDBJ databases">
        <title>Draft genome sequence of Anaerotruncus colihominis(DSM 17241).</title>
        <authorList>
            <person name="Sudarsanam P."/>
            <person name="Ley R."/>
            <person name="Guruge J."/>
            <person name="Turnbaugh P.J."/>
            <person name="Mahowald M."/>
            <person name="Liep D."/>
            <person name="Gordon J."/>
        </authorList>
    </citation>
    <scope>NUCLEOTIDE SEQUENCE</scope>
    <source>
        <strain evidence="2">DSM 17241</strain>
    </source>
</reference>
<proteinExistence type="predicted"/>
<dbReference type="AlphaFoldDB" id="B0PEE7"/>
<comment type="caution">
    <text evidence="2">The sequence shown here is derived from an EMBL/GenBank/DDBJ whole genome shotgun (WGS) entry which is preliminary data.</text>
</comment>
<accession>B0PEE7</accession>
<keyword evidence="3" id="KW-1185">Reference proteome</keyword>
<sequence>MPWGYYGLLTLVGMDWNPATRVTAFHWQWPEPADLILLLLWAAVFLIVGRTLFVRKEV</sequence>
<keyword evidence="1" id="KW-0472">Membrane</keyword>
<organism evidence="2 3">
    <name type="scientific">Anaerotruncus colihominis DSM 17241</name>
    <dbReference type="NCBI Taxonomy" id="445972"/>
    <lineage>
        <taxon>Bacteria</taxon>
        <taxon>Bacillati</taxon>
        <taxon>Bacillota</taxon>
        <taxon>Clostridia</taxon>
        <taxon>Eubacteriales</taxon>
        <taxon>Oscillospiraceae</taxon>
        <taxon>Anaerotruncus</taxon>
    </lineage>
</organism>
<evidence type="ECO:0000313" key="3">
    <source>
        <dbReference type="Proteomes" id="UP000003803"/>
    </source>
</evidence>
<dbReference type="Proteomes" id="UP000003803">
    <property type="component" value="Unassembled WGS sequence"/>
</dbReference>
<dbReference type="eggNOG" id="ENOG50345YV">
    <property type="taxonomic scope" value="Bacteria"/>
</dbReference>
<reference evidence="2" key="1">
    <citation type="submission" date="2007-11" db="EMBL/GenBank/DDBJ databases">
        <authorList>
            <person name="Fulton L."/>
            <person name="Clifton S."/>
            <person name="Fulton B."/>
            <person name="Xu J."/>
            <person name="Minx P."/>
            <person name="Pepin K.H."/>
            <person name="Johnson M."/>
            <person name="Thiruvilangam P."/>
            <person name="Bhonagiri V."/>
            <person name="Nash W.E."/>
            <person name="Mardis E.R."/>
            <person name="Wilson R.K."/>
        </authorList>
    </citation>
    <scope>NUCLEOTIDE SEQUENCE [LARGE SCALE GENOMIC DNA]</scope>
    <source>
        <strain evidence="2">DSM 17241</strain>
    </source>
</reference>
<dbReference type="HOGENOM" id="CLU_2969179_0_0_9"/>
<protein>
    <submittedName>
        <fullName evidence="2">Uncharacterized protein</fullName>
    </submittedName>
</protein>
<feature type="transmembrane region" description="Helical" evidence="1">
    <location>
        <begin position="35"/>
        <end position="53"/>
    </location>
</feature>
<evidence type="ECO:0000313" key="2">
    <source>
        <dbReference type="EMBL" id="EDS10336.1"/>
    </source>
</evidence>
<evidence type="ECO:0000256" key="1">
    <source>
        <dbReference type="SAM" id="Phobius"/>
    </source>
</evidence>
<keyword evidence="1" id="KW-1133">Transmembrane helix</keyword>
<dbReference type="EMBL" id="ABGD02000024">
    <property type="protein sequence ID" value="EDS10336.1"/>
    <property type="molecule type" value="Genomic_DNA"/>
</dbReference>
<name>B0PEE7_9FIRM</name>
<gene>
    <name evidence="2" type="ORF">ANACOL_02938</name>
</gene>
<keyword evidence="1" id="KW-0812">Transmembrane</keyword>